<keyword evidence="1" id="KW-0472">Membrane</keyword>
<evidence type="ECO:0000313" key="3">
    <source>
        <dbReference type="Proteomes" id="UP000590225"/>
    </source>
</evidence>
<dbReference type="Proteomes" id="UP000590225">
    <property type="component" value="Unassembled WGS sequence"/>
</dbReference>
<keyword evidence="1" id="KW-1133">Transmembrane helix</keyword>
<name>A0AAW3T8H1_9MICO</name>
<evidence type="ECO:0000256" key="1">
    <source>
        <dbReference type="SAM" id="Phobius"/>
    </source>
</evidence>
<dbReference type="AlphaFoldDB" id="A0AAW3T8H1"/>
<keyword evidence="1" id="KW-0812">Transmembrane</keyword>
<sequence length="63" mass="6491">MYANGWNLSGGGAAVGGALAFTGFDLTGVLVLACAACLVGCLLLLRTRLVRRERPAQRQGAGR</sequence>
<accession>A0AAW3T8H1</accession>
<evidence type="ECO:0000313" key="2">
    <source>
        <dbReference type="EMBL" id="MBA8990857.1"/>
    </source>
</evidence>
<gene>
    <name evidence="2" type="ORF">FHW23_002122</name>
</gene>
<comment type="caution">
    <text evidence="2">The sequence shown here is derived from an EMBL/GenBank/DDBJ whole genome shotgun (WGS) entry which is preliminary data.</text>
</comment>
<dbReference type="EMBL" id="JACGXP010000003">
    <property type="protein sequence ID" value="MBA8990857.1"/>
    <property type="molecule type" value="Genomic_DNA"/>
</dbReference>
<proteinExistence type="predicted"/>
<feature type="transmembrane region" description="Helical" evidence="1">
    <location>
        <begin position="26"/>
        <end position="45"/>
    </location>
</feature>
<organism evidence="2 3">
    <name type="scientific">Curtobacterium pusillum</name>
    <dbReference type="NCBI Taxonomy" id="69373"/>
    <lineage>
        <taxon>Bacteria</taxon>
        <taxon>Bacillati</taxon>
        <taxon>Actinomycetota</taxon>
        <taxon>Actinomycetes</taxon>
        <taxon>Micrococcales</taxon>
        <taxon>Microbacteriaceae</taxon>
        <taxon>Curtobacterium</taxon>
    </lineage>
</organism>
<evidence type="ECO:0008006" key="4">
    <source>
        <dbReference type="Google" id="ProtNLM"/>
    </source>
</evidence>
<protein>
    <recommendedName>
        <fullName evidence="4">MFS transporter</fullName>
    </recommendedName>
</protein>
<reference evidence="2 3" key="1">
    <citation type="submission" date="2020-07" db="EMBL/GenBank/DDBJ databases">
        <title>Above-ground endophytic microbial communities from plants in different locations in the United States.</title>
        <authorList>
            <person name="Frank C."/>
        </authorList>
    </citation>
    <scope>NUCLEOTIDE SEQUENCE [LARGE SCALE GENOMIC DNA]</scope>
    <source>
        <strain evidence="2 3">WPL5_2</strain>
    </source>
</reference>